<dbReference type="AlphaFoldDB" id="A0A1D8ADR5"/>
<accession>A0A1D8ADR5</accession>
<geneLocation type="plasmid" evidence="1 2">
    <name>pSA2</name>
</geneLocation>
<protein>
    <submittedName>
        <fullName evidence="1">Uncharacterized protein</fullName>
    </submittedName>
</protein>
<reference evidence="2" key="1">
    <citation type="journal article" date="2017" name="J. Biotechnol.">
        <title>Complete genome sequence of Novosphingobium resinovorum SA1, a versatile xenobiotic-degrading bacterium capable of utilizing sulfanilic acid.</title>
        <authorList>
            <person name="Hegedus B."/>
            <person name="Kos P.B."/>
            <person name="Balint B."/>
            <person name="Maroti G."/>
            <person name="Gan H.M."/>
            <person name="Perei K."/>
            <person name="Rakhely G."/>
        </authorList>
    </citation>
    <scope>NUCLEOTIDE SEQUENCE [LARGE SCALE GENOMIC DNA]</scope>
    <source>
        <strain evidence="2">SA1</strain>
    </source>
</reference>
<dbReference type="Proteomes" id="UP000094626">
    <property type="component" value="Plasmid pSA2"/>
</dbReference>
<keyword evidence="2" id="KW-1185">Reference proteome</keyword>
<evidence type="ECO:0000313" key="2">
    <source>
        <dbReference type="Proteomes" id="UP000094626"/>
    </source>
</evidence>
<sequence>MSPGLAAFAEHGLRWQDACLLVGERLEEREVHGAFEEQSDHRRPAIQIEHGLGLVPEMFIIGRGYRGSSRIQGLNADTRAHPFFGILL</sequence>
<evidence type="ECO:0000313" key="1">
    <source>
        <dbReference type="EMBL" id="AOR80205.1"/>
    </source>
</evidence>
<organism evidence="1 2">
    <name type="scientific">Novosphingobium resinovorum</name>
    <dbReference type="NCBI Taxonomy" id="158500"/>
    <lineage>
        <taxon>Bacteria</taxon>
        <taxon>Pseudomonadati</taxon>
        <taxon>Pseudomonadota</taxon>
        <taxon>Alphaproteobacteria</taxon>
        <taxon>Sphingomonadales</taxon>
        <taxon>Sphingomonadaceae</taxon>
        <taxon>Novosphingobium</taxon>
    </lineage>
</organism>
<name>A0A1D8ADR5_9SPHN</name>
<gene>
    <name evidence="1" type="ORF">BES08_25105</name>
</gene>
<keyword evidence="1" id="KW-0614">Plasmid</keyword>
<proteinExistence type="predicted"/>
<dbReference type="EMBL" id="CP017077">
    <property type="protein sequence ID" value="AOR80205.1"/>
    <property type="molecule type" value="Genomic_DNA"/>
</dbReference>
<dbReference type="KEGG" id="nre:BES08_25105"/>